<evidence type="ECO:0000313" key="3">
    <source>
        <dbReference type="Proteomes" id="UP001291930"/>
    </source>
</evidence>
<evidence type="ECO:0000313" key="2">
    <source>
        <dbReference type="EMBL" id="MDZ5609869.1"/>
    </source>
</evidence>
<organism evidence="2 3">
    <name type="scientific">Bacillus bingmayongensis</name>
    <dbReference type="NCBI Taxonomy" id="1150157"/>
    <lineage>
        <taxon>Bacteria</taxon>
        <taxon>Bacillati</taxon>
        <taxon>Bacillota</taxon>
        <taxon>Bacilli</taxon>
        <taxon>Bacillales</taxon>
        <taxon>Bacillaceae</taxon>
        <taxon>Bacillus</taxon>
    </lineage>
</organism>
<protein>
    <submittedName>
        <fullName evidence="2">Uncharacterized protein</fullName>
    </submittedName>
</protein>
<proteinExistence type="predicted"/>
<accession>A0ABU5K294</accession>
<keyword evidence="3" id="KW-1185">Reference proteome</keyword>
<name>A0ABU5K294_9BACI</name>
<dbReference type="RefSeq" id="WP_374219224.1">
    <property type="nucleotide sequence ID" value="NZ_JAXOVW010000089.1"/>
</dbReference>
<keyword evidence="1" id="KW-0175">Coiled coil</keyword>
<comment type="caution">
    <text evidence="2">The sequence shown here is derived from an EMBL/GenBank/DDBJ whole genome shotgun (WGS) entry which is preliminary data.</text>
</comment>
<sequence>MSQKTEYIRRVSKGIQKWINNKYPESGKVRVNGDRGPFSRFSNDDLVDIALEVKKELRGEVINPSVLEQATGGIIGRQIWRRRISEEIERINMPIIDGREFGVTEHDEINHVNIEYIVERYSSNPRELVNQLYHLEESRIRLYAKVRDLEKNNENLSKFKDENEKLSKENEKLKKELAHYIHLSNNLYVSSYFPDKRRKVGIEGNAIDMELNPEKSTTTNLHVLFPSAKEIVASKEQVEELLEPKARRAGEELVDDIMDEFGDLLAD</sequence>
<dbReference type="EMBL" id="JAXOVW010000089">
    <property type="protein sequence ID" value="MDZ5609869.1"/>
    <property type="molecule type" value="Genomic_DNA"/>
</dbReference>
<evidence type="ECO:0000256" key="1">
    <source>
        <dbReference type="SAM" id="Coils"/>
    </source>
</evidence>
<gene>
    <name evidence="2" type="ORF">U2I54_23135</name>
</gene>
<reference evidence="3" key="1">
    <citation type="submission" date="2023-11" db="EMBL/GenBank/DDBJ databases">
        <title>Genome Sequence of Bacillus pseudomycoides stain BUPM19.</title>
        <authorList>
            <person name="Farhat A."/>
        </authorList>
    </citation>
    <scope>NUCLEOTIDE SEQUENCE [LARGE SCALE GENOMIC DNA]</scope>
    <source>
        <strain evidence="3">BUPM19</strain>
    </source>
</reference>
<dbReference type="Proteomes" id="UP001291930">
    <property type="component" value="Unassembled WGS sequence"/>
</dbReference>
<feature type="coiled-coil region" evidence="1">
    <location>
        <begin position="149"/>
        <end position="183"/>
    </location>
</feature>